<proteinExistence type="predicted"/>
<accession>A0A3B1E6B0</accession>
<protein>
    <recommendedName>
        <fullName evidence="1">Thioredoxin-like fold domain-containing protein</fullName>
    </recommendedName>
</protein>
<dbReference type="EMBL" id="UOYO01000026">
    <property type="protein sequence ID" value="VAY87442.1"/>
    <property type="molecule type" value="Genomic_DNA"/>
</dbReference>
<dbReference type="Gene3D" id="3.40.30.10">
    <property type="entry name" value="Glutaredoxin"/>
    <property type="match status" value="1"/>
</dbReference>
<organism evidence="2">
    <name type="scientific">hydrothermal vent metagenome</name>
    <dbReference type="NCBI Taxonomy" id="652676"/>
    <lineage>
        <taxon>unclassified sequences</taxon>
        <taxon>metagenomes</taxon>
        <taxon>ecological metagenomes</taxon>
    </lineage>
</organism>
<dbReference type="AlphaFoldDB" id="A0A3B1E6B0"/>
<dbReference type="InterPro" id="IPR036249">
    <property type="entry name" value="Thioredoxin-like_sf"/>
</dbReference>
<reference evidence="2" key="1">
    <citation type="submission" date="2018-10" db="EMBL/GenBank/DDBJ databases">
        <authorList>
            <person name="Aoki K."/>
        </authorList>
    </citation>
    <scope>NUCLEOTIDE SEQUENCE</scope>
</reference>
<sequence>MLSILKLLTVISILSISVTTNLVAKTVEERIKSFEKRRITSNPAIKLHSLKLSFKKELKDGWYGYLFDISFTAQGKKIEVNDIVFSNGKMITSELKNLKNSLSFKKFMYPKLDAKYYKKSHLIAGNINARHKLVVFSDPLCPNCTSTLPKLIEDAKRNPKKLALYYVSFPLPMHPTATTLANAAKIASKNGIKNVYNTLYTAKFETYFHPYQNKNHQKTLDAFNKVFKTKITMKQINDSSLNKKAEYDIMLAKKAFVQGTPTLFTDGEIDLTRQTYKKYIK</sequence>
<evidence type="ECO:0000313" key="2">
    <source>
        <dbReference type="EMBL" id="VAY87442.1"/>
    </source>
</evidence>
<dbReference type="InterPro" id="IPR012336">
    <property type="entry name" value="Thioredoxin-like_fold"/>
</dbReference>
<evidence type="ECO:0000259" key="1">
    <source>
        <dbReference type="Pfam" id="PF13462"/>
    </source>
</evidence>
<gene>
    <name evidence="2" type="ORF">MNB_ARC-1_372</name>
</gene>
<dbReference type="PANTHER" id="PTHR33875:SF2">
    <property type="entry name" value="ACR183CP"/>
    <property type="match status" value="1"/>
</dbReference>
<feature type="domain" description="Thioredoxin-like fold" evidence="1">
    <location>
        <begin position="121"/>
        <end position="278"/>
    </location>
</feature>
<dbReference type="Pfam" id="PF13462">
    <property type="entry name" value="Thioredoxin_4"/>
    <property type="match status" value="1"/>
</dbReference>
<dbReference type="PANTHER" id="PTHR33875">
    <property type="entry name" value="OS09G0542200 PROTEIN"/>
    <property type="match status" value="1"/>
</dbReference>
<dbReference type="SUPFAM" id="SSF52833">
    <property type="entry name" value="Thioredoxin-like"/>
    <property type="match status" value="1"/>
</dbReference>
<name>A0A3B1E6B0_9ZZZZ</name>